<comment type="caution">
    <text evidence="2">The sequence shown here is derived from an EMBL/GenBank/DDBJ whole genome shotgun (WGS) entry which is preliminary data.</text>
</comment>
<proteinExistence type="predicted"/>
<feature type="region of interest" description="Disordered" evidence="1">
    <location>
        <begin position="27"/>
        <end position="54"/>
    </location>
</feature>
<keyword evidence="3" id="KW-1185">Reference proteome</keyword>
<dbReference type="Proteomes" id="UP001501333">
    <property type="component" value="Unassembled WGS sequence"/>
</dbReference>
<feature type="compositionally biased region" description="Basic and acidic residues" evidence="1">
    <location>
        <begin position="27"/>
        <end position="46"/>
    </location>
</feature>
<dbReference type="EMBL" id="BAABAO010000013">
    <property type="protein sequence ID" value="GAA4139261.1"/>
    <property type="molecule type" value="Genomic_DNA"/>
</dbReference>
<sequence>MKKTLLLIFSSLILFLKCDHQKQEKKAPVKLENHSKENESKTDTHSTVKSISKTTNSEDSPIKIVKAILIDNSYSHHKDIKIVYKNSSRKTIKAIKLKWFCINSFEEPASGNYFYGEGNFNGNITCLIKPGETKSKIWEDFSTDADKIIKVTVYYIVYNDGSKWELNEEKKPI</sequence>
<reference evidence="3" key="1">
    <citation type="journal article" date="2019" name="Int. J. Syst. Evol. Microbiol.">
        <title>The Global Catalogue of Microorganisms (GCM) 10K type strain sequencing project: providing services to taxonomists for standard genome sequencing and annotation.</title>
        <authorList>
            <consortium name="The Broad Institute Genomics Platform"/>
            <consortium name="The Broad Institute Genome Sequencing Center for Infectious Disease"/>
            <person name="Wu L."/>
            <person name="Ma J."/>
        </authorList>
    </citation>
    <scope>NUCLEOTIDE SEQUENCE [LARGE SCALE GENOMIC DNA]</scope>
    <source>
        <strain evidence="3">JCM 17386</strain>
    </source>
</reference>
<organism evidence="2 3">
    <name type="scientific">Flavobacterium chungbukense</name>
    <dbReference type="NCBI Taxonomy" id="877464"/>
    <lineage>
        <taxon>Bacteria</taxon>
        <taxon>Pseudomonadati</taxon>
        <taxon>Bacteroidota</taxon>
        <taxon>Flavobacteriia</taxon>
        <taxon>Flavobacteriales</taxon>
        <taxon>Flavobacteriaceae</taxon>
        <taxon>Flavobacterium</taxon>
    </lineage>
</organism>
<accession>A0ABP7YPF1</accession>
<evidence type="ECO:0000256" key="1">
    <source>
        <dbReference type="SAM" id="MobiDB-lite"/>
    </source>
</evidence>
<protein>
    <recommendedName>
        <fullName evidence="4">DUF5780 domain-containing protein</fullName>
    </recommendedName>
</protein>
<evidence type="ECO:0008006" key="4">
    <source>
        <dbReference type="Google" id="ProtNLM"/>
    </source>
</evidence>
<dbReference type="RefSeq" id="WP_229349142.1">
    <property type="nucleotide sequence ID" value="NZ_BAABAO010000013.1"/>
</dbReference>
<gene>
    <name evidence="2" type="ORF">GCM10022250_38730</name>
</gene>
<name>A0ABP7YPF1_9FLAO</name>
<evidence type="ECO:0000313" key="2">
    <source>
        <dbReference type="EMBL" id="GAA4139261.1"/>
    </source>
</evidence>
<evidence type="ECO:0000313" key="3">
    <source>
        <dbReference type="Proteomes" id="UP001501333"/>
    </source>
</evidence>